<sequence>MLQLFQTVEDLPGSSLSKYFHHSSQRKAEDNDLVRTTSRSVTPRKNTNTMSVKSAGNTPAATPAQSRAASVAAPASKSRSTSRMSRSMSKGFFAF</sequence>
<evidence type="ECO:0000313" key="3">
    <source>
        <dbReference type="Proteomes" id="UP001296104"/>
    </source>
</evidence>
<proteinExistence type="predicted"/>
<dbReference type="Proteomes" id="UP001296104">
    <property type="component" value="Unassembled WGS sequence"/>
</dbReference>
<comment type="caution">
    <text evidence="2">The sequence shown here is derived from an EMBL/GenBank/DDBJ whole genome shotgun (WGS) entry which is preliminary data.</text>
</comment>
<dbReference type="EMBL" id="CAVMBE010000004">
    <property type="protein sequence ID" value="CAK3817571.1"/>
    <property type="molecule type" value="Genomic_DNA"/>
</dbReference>
<accession>A0AAI8YSD8</accession>
<evidence type="ECO:0000256" key="1">
    <source>
        <dbReference type="SAM" id="MobiDB-lite"/>
    </source>
</evidence>
<feature type="compositionally biased region" description="Low complexity" evidence="1">
    <location>
        <begin position="59"/>
        <end position="95"/>
    </location>
</feature>
<feature type="compositionally biased region" description="Polar residues" evidence="1">
    <location>
        <begin position="34"/>
        <end position="57"/>
    </location>
</feature>
<keyword evidence="3" id="KW-1185">Reference proteome</keyword>
<feature type="region of interest" description="Disordered" evidence="1">
    <location>
        <begin position="14"/>
        <end position="95"/>
    </location>
</feature>
<reference evidence="2" key="1">
    <citation type="submission" date="2023-11" db="EMBL/GenBank/DDBJ databases">
        <authorList>
            <person name="Alioto T."/>
            <person name="Alioto T."/>
            <person name="Gomez Garrido J."/>
        </authorList>
    </citation>
    <scope>NUCLEOTIDE SEQUENCE</scope>
</reference>
<protein>
    <submittedName>
        <fullName evidence="2">Uncharacterized protein</fullName>
    </submittedName>
</protein>
<name>A0AAI8YSD8_9PEZI</name>
<dbReference type="AlphaFoldDB" id="A0AAI8YSD8"/>
<organism evidence="2 3">
    <name type="scientific">Lecanosticta acicola</name>
    <dbReference type="NCBI Taxonomy" id="111012"/>
    <lineage>
        <taxon>Eukaryota</taxon>
        <taxon>Fungi</taxon>
        <taxon>Dikarya</taxon>
        <taxon>Ascomycota</taxon>
        <taxon>Pezizomycotina</taxon>
        <taxon>Dothideomycetes</taxon>
        <taxon>Dothideomycetidae</taxon>
        <taxon>Mycosphaerellales</taxon>
        <taxon>Mycosphaerellaceae</taxon>
        <taxon>Lecanosticta</taxon>
    </lineage>
</organism>
<evidence type="ECO:0000313" key="2">
    <source>
        <dbReference type="EMBL" id="CAK3817571.1"/>
    </source>
</evidence>
<gene>
    <name evidence="2" type="ORF">LECACI_7A001126</name>
</gene>